<sequence>MLHYFAGLAETTAYIRDRLAKIPHLKNSRGSDRDNMKKAMLYKVKLEIKLCRIFGS</sequence>
<protein>
    <recommendedName>
        <fullName evidence="3">Mobile element protein</fullName>
    </recommendedName>
</protein>
<gene>
    <name evidence="1" type="ORF">H6G05_08105</name>
</gene>
<reference evidence="1 2" key="1">
    <citation type="journal article" date="2020" name="ISME J.">
        <title>Comparative genomics reveals insights into cyanobacterial evolution and habitat adaptation.</title>
        <authorList>
            <person name="Chen M.Y."/>
            <person name="Teng W.K."/>
            <person name="Zhao L."/>
            <person name="Hu C.X."/>
            <person name="Zhou Y.K."/>
            <person name="Han B.P."/>
            <person name="Song L.R."/>
            <person name="Shu W.S."/>
        </authorList>
    </citation>
    <scope>NUCLEOTIDE SEQUENCE [LARGE SCALE GENOMIC DNA]</scope>
    <source>
        <strain evidence="1 2">FACHB-1050</strain>
    </source>
</reference>
<evidence type="ECO:0000313" key="2">
    <source>
        <dbReference type="Proteomes" id="UP000618445"/>
    </source>
</evidence>
<keyword evidence="2" id="KW-1185">Reference proteome</keyword>
<dbReference type="Proteomes" id="UP000618445">
    <property type="component" value="Unassembled WGS sequence"/>
</dbReference>
<organism evidence="1 2">
    <name type="scientific">Phormidium tenue FACHB-1050</name>
    <dbReference type="NCBI Taxonomy" id="2692857"/>
    <lineage>
        <taxon>Bacteria</taxon>
        <taxon>Bacillati</taxon>
        <taxon>Cyanobacteriota</taxon>
        <taxon>Cyanophyceae</taxon>
        <taxon>Oscillatoriophycideae</taxon>
        <taxon>Oscillatoriales</taxon>
        <taxon>Oscillatoriaceae</taxon>
        <taxon>Phormidium</taxon>
    </lineage>
</organism>
<accession>A0ABR8C808</accession>
<evidence type="ECO:0008006" key="3">
    <source>
        <dbReference type="Google" id="ProtNLM"/>
    </source>
</evidence>
<dbReference type="EMBL" id="JACJQY010000009">
    <property type="protein sequence ID" value="MBD2316809.1"/>
    <property type="molecule type" value="Genomic_DNA"/>
</dbReference>
<evidence type="ECO:0000313" key="1">
    <source>
        <dbReference type="EMBL" id="MBD2316809.1"/>
    </source>
</evidence>
<name>A0ABR8C808_9CYAN</name>
<proteinExistence type="predicted"/>
<dbReference type="RefSeq" id="WP_176453058.1">
    <property type="nucleotide sequence ID" value="NZ_CAWPQU010000089.1"/>
</dbReference>
<comment type="caution">
    <text evidence="1">The sequence shown here is derived from an EMBL/GenBank/DDBJ whole genome shotgun (WGS) entry which is preliminary data.</text>
</comment>